<accession>D1PTB6</accession>
<organism evidence="2 3">
    <name type="scientific">Hallella bergensis DSM 17361</name>
    <dbReference type="NCBI Taxonomy" id="585502"/>
    <lineage>
        <taxon>Bacteria</taxon>
        <taxon>Pseudomonadati</taxon>
        <taxon>Bacteroidota</taxon>
        <taxon>Bacteroidia</taxon>
        <taxon>Bacteroidales</taxon>
        <taxon>Prevotellaceae</taxon>
        <taxon>Hallella</taxon>
    </lineage>
</organism>
<evidence type="ECO:0000313" key="3">
    <source>
        <dbReference type="Proteomes" id="UP000003160"/>
    </source>
</evidence>
<evidence type="ECO:0008006" key="4">
    <source>
        <dbReference type="Google" id="ProtNLM"/>
    </source>
</evidence>
<keyword evidence="3" id="KW-1185">Reference proteome</keyword>
<dbReference type="HOGENOM" id="CLU_1794712_0_0_10"/>
<feature type="chain" id="PRO_5003026588" description="Lipocalin-like domain-containing protein" evidence="1">
    <location>
        <begin position="22"/>
        <end position="144"/>
    </location>
</feature>
<feature type="signal peptide" evidence="1">
    <location>
        <begin position="1"/>
        <end position="21"/>
    </location>
</feature>
<dbReference type="EMBL" id="ACKS01000013">
    <property type="protein sequence ID" value="EFA45378.1"/>
    <property type="molecule type" value="Genomic_DNA"/>
</dbReference>
<dbReference type="AlphaFoldDB" id="D1PTB6"/>
<comment type="caution">
    <text evidence="2">The sequence shown here is derived from an EMBL/GenBank/DDBJ whole genome shotgun (WGS) entry which is preliminary data.</text>
</comment>
<dbReference type="Proteomes" id="UP000003160">
    <property type="component" value="Unassembled WGS sequence"/>
</dbReference>
<reference evidence="2 3" key="1">
    <citation type="submission" date="2009-10" db="EMBL/GenBank/DDBJ databases">
        <authorList>
            <person name="Qin X."/>
            <person name="Bachman B."/>
            <person name="Battles P."/>
            <person name="Bell A."/>
            <person name="Bess C."/>
            <person name="Bickham C."/>
            <person name="Chaboub L."/>
            <person name="Chen D."/>
            <person name="Coyle M."/>
            <person name="Deiros D.R."/>
            <person name="Dinh H."/>
            <person name="Forbes L."/>
            <person name="Fowler G."/>
            <person name="Francisco L."/>
            <person name="Fu Q."/>
            <person name="Gubbala S."/>
            <person name="Hale W."/>
            <person name="Han Y."/>
            <person name="Hemphill L."/>
            <person name="Highlander S.K."/>
            <person name="Hirani K."/>
            <person name="Hogues M."/>
            <person name="Jackson L."/>
            <person name="Jakkamsetti A."/>
            <person name="Javaid M."/>
            <person name="Jiang H."/>
            <person name="Korchina V."/>
            <person name="Kovar C."/>
            <person name="Lara F."/>
            <person name="Lee S."/>
            <person name="Mata R."/>
            <person name="Mathew T."/>
            <person name="Moen C."/>
            <person name="Morales K."/>
            <person name="Munidasa M."/>
            <person name="Nazareth L."/>
            <person name="Ngo R."/>
            <person name="Nguyen L."/>
            <person name="Okwuonu G."/>
            <person name="Ongeri F."/>
            <person name="Patil S."/>
            <person name="Petrosino J."/>
            <person name="Pham C."/>
            <person name="Pham P."/>
            <person name="Pu L.-L."/>
            <person name="Puazo M."/>
            <person name="Raj R."/>
            <person name="Reid J."/>
            <person name="Rouhana J."/>
            <person name="Saada N."/>
            <person name="Shang Y."/>
            <person name="Simmons D."/>
            <person name="Thornton R."/>
            <person name="Warren J."/>
            <person name="Weissenberger G."/>
            <person name="Zhang J."/>
            <person name="Zhang L."/>
            <person name="Zhou C."/>
            <person name="Zhu D."/>
            <person name="Muzny D."/>
            <person name="Worley K."/>
            <person name="Gibbs R."/>
        </authorList>
    </citation>
    <scope>NUCLEOTIDE SEQUENCE [LARGE SCALE GENOMIC DNA]</scope>
    <source>
        <strain evidence="2 3">DSM 17361</strain>
    </source>
</reference>
<protein>
    <recommendedName>
        <fullName evidence="4">Lipocalin-like domain-containing protein</fullName>
    </recommendedName>
</protein>
<evidence type="ECO:0000256" key="1">
    <source>
        <dbReference type="SAM" id="SignalP"/>
    </source>
</evidence>
<evidence type="ECO:0000313" key="2">
    <source>
        <dbReference type="EMBL" id="EFA45378.1"/>
    </source>
</evidence>
<proteinExistence type="predicted"/>
<gene>
    <name evidence="2" type="ORF">HMPREF0645_0201</name>
</gene>
<name>D1PTB6_9BACT</name>
<sequence length="144" mass="17014">MLNKLFFLFIYIFSSSMQISANDSLLVNSKWTLMYTLILHGDTIIRNGESYIRENTEIGTGNNGGPTLIFKNNHTLIKIDPIGSKKYWIWSLDKDTLIMQRNYKKKTFKEKYLISFENKKRILYLSPVFHQKTIYVFGKRDDEL</sequence>
<keyword evidence="1" id="KW-0732">Signal</keyword>